<keyword evidence="1" id="KW-0472">Membrane</keyword>
<keyword evidence="1" id="KW-1133">Transmembrane helix</keyword>
<dbReference type="AlphaFoldDB" id="A0A944CAN9"/>
<dbReference type="Pfam" id="PF05437">
    <property type="entry name" value="AzlD"/>
    <property type="match status" value="1"/>
</dbReference>
<proteinExistence type="predicted"/>
<accession>A0A944CAN9</accession>
<dbReference type="InterPro" id="IPR008407">
    <property type="entry name" value="Brnchd-chn_aa_trnsp_AzlD"/>
</dbReference>
<organism evidence="2 3">
    <name type="scientific">Roseibium polysiphoniae</name>
    <dbReference type="NCBI Taxonomy" id="2571221"/>
    <lineage>
        <taxon>Bacteria</taxon>
        <taxon>Pseudomonadati</taxon>
        <taxon>Pseudomonadota</taxon>
        <taxon>Alphaproteobacteria</taxon>
        <taxon>Hyphomicrobiales</taxon>
        <taxon>Stappiaceae</taxon>
        <taxon>Roseibium</taxon>
    </lineage>
</organism>
<reference evidence="2" key="1">
    <citation type="submission" date="2018-08" db="EMBL/GenBank/DDBJ databases">
        <authorList>
            <person name="Jin W."/>
            <person name="Wang H."/>
            <person name="Yang Y."/>
            <person name="Li M."/>
            <person name="Liu J."/>
        </authorList>
    </citation>
    <scope>NUCLEOTIDE SEQUENCE</scope>
    <source>
        <strain evidence="2">AESS21</strain>
    </source>
</reference>
<feature type="transmembrane region" description="Helical" evidence="1">
    <location>
        <begin position="78"/>
        <end position="96"/>
    </location>
</feature>
<comment type="caution">
    <text evidence="2">The sequence shown here is derived from an EMBL/GenBank/DDBJ whole genome shotgun (WGS) entry which is preliminary data.</text>
</comment>
<keyword evidence="1" id="KW-0812">Transmembrane</keyword>
<evidence type="ECO:0000313" key="2">
    <source>
        <dbReference type="EMBL" id="MBS8258781.1"/>
    </source>
</evidence>
<reference evidence="2" key="2">
    <citation type="journal article" date="2021" name="Microorganisms">
        <title>Bacterial Dimethylsulfoniopropionate Biosynthesis in the East China Sea.</title>
        <authorList>
            <person name="Liu J."/>
            <person name="Zhang Y."/>
            <person name="Liu J."/>
            <person name="Zhong H."/>
            <person name="Williams B.T."/>
            <person name="Zheng Y."/>
            <person name="Curson A.R.J."/>
            <person name="Sun C."/>
            <person name="Sun H."/>
            <person name="Song D."/>
            <person name="Wagner Mackenzie B."/>
            <person name="Bermejo Martinez A."/>
            <person name="Todd J.D."/>
            <person name="Zhang X.H."/>
        </authorList>
    </citation>
    <scope>NUCLEOTIDE SEQUENCE</scope>
    <source>
        <strain evidence="2">AESS21</strain>
    </source>
</reference>
<gene>
    <name evidence="2" type="ORF">DYI23_01000</name>
</gene>
<dbReference type="RefSeq" id="WP_213214537.1">
    <property type="nucleotide sequence ID" value="NZ_QTKU01000001.1"/>
</dbReference>
<dbReference type="Proteomes" id="UP000705379">
    <property type="component" value="Unassembled WGS sequence"/>
</dbReference>
<evidence type="ECO:0000256" key="1">
    <source>
        <dbReference type="SAM" id="Phobius"/>
    </source>
</evidence>
<name>A0A944CAN9_9HYPH</name>
<dbReference type="EMBL" id="QTKU01000001">
    <property type="protein sequence ID" value="MBS8258781.1"/>
    <property type="molecule type" value="Genomic_DNA"/>
</dbReference>
<sequence length="98" mass="10001">MSDIVFLIALCALVTYLTRIGGHLVLSRFGAINHRVEAALNAVPVSVLTALVAPSVATQGLAEALAIPVTALIGLRKSLVVSVSGGMICLLALRAIGP</sequence>
<protein>
    <submittedName>
        <fullName evidence="2">AzlD family protein</fullName>
    </submittedName>
</protein>
<feature type="transmembrane region" description="Helical" evidence="1">
    <location>
        <begin position="38"/>
        <end position="58"/>
    </location>
</feature>
<evidence type="ECO:0000313" key="3">
    <source>
        <dbReference type="Proteomes" id="UP000705379"/>
    </source>
</evidence>
<feature type="transmembrane region" description="Helical" evidence="1">
    <location>
        <begin position="6"/>
        <end position="26"/>
    </location>
</feature>